<dbReference type="PANTHER" id="PTHR11808">
    <property type="entry name" value="TRANS-SULFURATION ENZYME FAMILY MEMBER"/>
    <property type="match status" value="1"/>
</dbReference>
<evidence type="ECO:0000313" key="4">
    <source>
        <dbReference type="EMBL" id="GAK36369.1"/>
    </source>
</evidence>
<dbReference type="eggNOG" id="COG2873">
    <property type="taxonomic scope" value="Bacteria"/>
</dbReference>
<dbReference type="InterPro" id="IPR000277">
    <property type="entry name" value="Cys/Met-Metab_PyrdxlP-dep_enz"/>
</dbReference>
<dbReference type="GO" id="GO:0016846">
    <property type="term" value="F:carbon-sulfur lyase activity"/>
    <property type="evidence" value="ECO:0007669"/>
    <property type="project" value="TreeGrafter"/>
</dbReference>
<protein>
    <submittedName>
        <fullName evidence="4">O-acetylhomoserine sulfhydrylase</fullName>
    </submittedName>
</protein>
<dbReference type="Gene3D" id="3.90.1150.10">
    <property type="entry name" value="Aspartate Aminotransferase, domain 1"/>
    <property type="match status" value="1"/>
</dbReference>
<dbReference type="GO" id="GO:0019346">
    <property type="term" value="P:transsulfuration"/>
    <property type="evidence" value="ECO:0007669"/>
    <property type="project" value="InterPro"/>
</dbReference>
<gene>
    <name evidence="4" type="ORF">JCM15093_1527</name>
</gene>
<dbReference type="Proteomes" id="UP000027601">
    <property type="component" value="Unassembled WGS sequence"/>
</dbReference>
<dbReference type="SUPFAM" id="SSF53383">
    <property type="entry name" value="PLP-dependent transferases"/>
    <property type="match status" value="1"/>
</dbReference>
<dbReference type="Pfam" id="PF01053">
    <property type="entry name" value="Cys_Met_Meta_PP"/>
    <property type="match status" value="1"/>
</dbReference>
<evidence type="ECO:0000256" key="3">
    <source>
        <dbReference type="RuleBase" id="RU362118"/>
    </source>
</evidence>
<evidence type="ECO:0000313" key="5">
    <source>
        <dbReference type="Proteomes" id="UP000027601"/>
    </source>
</evidence>
<keyword evidence="5" id="KW-1185">Reference proteome</keyword>
<sequence length="149" mass="16692">MTPQVAYMQTLGLETMEVRYARQAGSCLQLARGLQDLDGIESVNYTGLESNPFYLISKEQFGSLPGAMLTFDLASREDCFRFMNRLKLIRRATNLFDNKTLAIHPASTIYGSFSPEQRLSMDVSDKTIRLSVGLECPDDLLEDIKQALG</sequence>
<evidence type="ECO:0000256" key="2">
    <source>
        <dbReference type="ARBA" id="ARBA00022898"/>
    </source>
</evidence>
<proteinExistence type="inferred from homology"/>
<dbReference type="PANTHER" id="PTHR11808:SF80">
    <property type="entry name" value="CYSTATHIONINE GAMMA-LYASE"/>
    <property type="match status" value="1"/>
</dbReference>
<comment type="similarity">
    <text evidence="3">Belongs to the trans-sulfuration enzymes family.</text>
</comment>
<dbReference type="InterPro" id="IPR015424">
    <property type="entry name" value="PyrdxlP-dep_Trfase"/>
</dbReference>
<keyword evidence="2 3" id="KW-0663">Pyridoxal phosphate</keyword>
<organism evidence="4 5">
    <name type="scientific">Bacteroides graminisolvens DSM 19988 = JCM 15093</name>
    <dbReference type="NCBI Taxonomy" id="1121097"/>
    <lineage>
        <taxon>Bacteria</taxon>
        <taxon>Pseudomonadati</taxon>
        <taxon>Bacteroidota</taxon>
        <taxon>Bacteroidia</taxon>
        <taxon>Bacteroidales</taxon>
        <taxon>Bacteroidaceae</taxon>
        <taxon>Bacteroides</taxon>
    </lineage>
</organism>
<name>A0A069D823_9BACE</name>
<dbReference type="GO" id="GO:0005737">
    <property type="term" value="C:cytoplasm"/>
    <property type="evidence" value="ECO:0007669"/>
    <property type="project" value="TreeGrafter"/>
</dbReference>
<dbReference type="InterPro" id="IPR015422">
    <property type="entry name" value="PyrdxlP-dep_Trfase_small"/>
</dbReference>
<accession>A0A069D823</accession>
<evidence type="ECO:0000256" key="1">
    <source>
        <dbReference type="ARBA" id="ARBA00001933"/>
    </source>
</evidence>
<reference evidence="4 5" key="1">
    <citation type="journal article" date="2015" name="Microbes Environ.">
        <title>Distribution and evolution of nitrogen fixation genes in the phylum bacteroidetes.</title>
        <authorList>
            <person name="Inoue J."/>
            <person name="Oshima K."/>
            <person name="Suda W."/>
            <person name="Sakamoto M."/>
            <person name="Iino T."/>
            <person name="Noda S."/>
            <person name="Hongoh Y."/>
            <person name="Hattori M."/>
            <person name="Ohkuma M."/>
        </authorList>
    </citation>
    <scope>NUCLEOTIDE SEQUENCE [LARGE SCALE GENOMIC DNA]</scope>
    <source>
        <strain evidence="4 5">JCM 15093</strain>
    </source>
</reference>
<comment type="caution">
    <text evidence="4">The sequence shown here is derived from an EMBL/GenBank/DDBJ whole genome shotgun (WGS) entry which is preliminary data.</text>
</comment>
<comment type="cofactor">
    <cofactor evidence="1 3">
        <name>pyridoxal 5'-phosphate</name>
        <dbReference type="ChEBI" id="CHEBI:597326"/>
    </cofactor>
</comment>
<dbReference type="EMBL" id="BAJS01000006">
    <property type="protein sequence ID" value="GAK36369.1"/>
    <property type="molecule type" value="Genomic_DNA"/>
</dbReference>
<dbReference type="AlphaFoldDB" id="A0A069D823"/>
<dbReference type="GO" id="GO:0030170">
    <property type="term" value="F:pyridoxal phosphate binding"/>
    <property type="evidence" value="ECO:0007669"/>
    <property type="project" value="InterPro"/>
</dbReference>